<dbReference type="Pfam" id="PF13483">
    <property type="entry name" value="Lactamase_B_3"/>
    <property type="match status" value="1"/>
</dbReference>
<protein>
    <recommendedName>
        <fullName evidence="3">Metallo-beta-lactamase domain-containing protein</fullName>
    </recommendedName>
</protein>
<dbReference type="EMBL" id="JAYKXP010000066">
    <property type="protein sequence ID" value="KAK7032319.1"/>
    <property type="molecule type" value="Genomic_DNA"/>
</dbReference>
<dbReference type="Proteomes" id="UP001383192">
    <property type="component" value="Unassembled WGS sequence"/>
</dbReference>
<name>A0AAW0C012_9AGAR</name>
<dbReference type="Gene3D" id="3.60.15.10">
    <property type="entry name" value="Ribonuclease Z/Hydroxyacylglutathione hydrolase-like"/>
    <property type="match status" value="1"/>
</dbReference>
<keyword evidence="2" id="KW-1185">Reference proteome</keyword>
<comment type="caution">
    <text evidence="1">The sequence shown here is derived from an EMBL/GenBank/DDBJ whole genome shotgun (WGS) entry which is preliminary data.</text>
</comment>
<dbReference type="PANTHER" id="PTHR36142:SF2">
    <property type="entry name" value="METALLO-HYDROLASE_OXIDOREDUCTASE SUPERFAMILY PROTEIN"/>
    <property type="match status" value="1"/>
</dbReference>
<dbReference type="AlphaFoldDB" id="A0AAW0C012"/>
<reference evidence="1 2" key="1">
    <citation type="submission" date="2024-01" db="EMBL/GenBank/DDBJ databases">
        <title>A draft genome for a cacao thread blight-causing isolate of Paramarasmius palmivorus.</title>
        <authorList>
            <person name="Baruah I.K."/>
            <person name="Bukari Y."/>
            <person name="Amoako-Attah I."/>
            <person name="Meinhardt L.W."/>
            <person name="Bailey B.A."/>
            <person name="Cohen S.P."/>
        </authorList>
    </citation>
    <scope>NUCLEOTIDE SEQUENCE [LARGE SCALE GENOMIC DNA]</scope>
    <source>
        <strain evidence="1 2">GH-12</strain>
    </source>
</reference>
<dbReference type="InterPro" id="IPR036866">
    <property type="entry name" value="RibonucZ/Hydroxyglut_hydro"/>
</dbReference>
<sequence length="295" mass="33222">MPVTLHHLNADSSWLISFSEPHFTLLLDPWFTGSQVDIHPLFSSQSHVVPSEFNTIQELSSSLSTQNKQIDAVIISFEFSDHLHKETIEGVGGLGETQFFALPRAAKILRSWGRQKVQDIPEAYSTVKVNQDPNQHPIELSYITATTTCAGQRLHGALSISFQMSDHKRGVILYSPHGIPSSDLDRRLRNQTPEQTEIVAIISSWDVISNPWWLGGTISLGAPSILPFLRSIPKPSVTRYWIRTHDEQKDKHGLVGKVLKREVWTKEMVSKDLTQDLKVLELGSGEQLEMDILEQ</sequence>
<organism evidence="1 2">
    <name type="scientific">Paramarasmius palmivorus</name>
    <dbReference type="NCBI Taxonomy" id="297713"/>
    <lineage>
        <taxon>Eukaryota</taxon>
        <taxon>Fungi</taxon>
        <taxon>Dikarya</taxon>
        <taxon>Basidiomycota</taxon>
        <taxon>Agaricomycotina</taxon>
        <taxon>Agaricomycetes</taxon>
        <taxon>Agaricomycetidae</taxon>
        <taxon>Agaricales</taxon>
        <taxon>Marasmiineae</taxon>
        <taxon>Marasmiaceae</taxon>
        <taxon>Paramarasmius</taxon>
    </lineage>
</organism>
<accession>A0AAW0C012</accession>
<evidence type="ECO:0000313" key="2">
    <source>
        <dbReference type="Proteomes" id="UP001383192"/>
    </source>
</evidence>
<proteinExistence type="predicted"/>
<dbReference type="PANTHER" id="PTHR36142">
    <property type="entry name" value="METALLO-HYDROLASE/OXIDOREDUCTASE SUPERFAMILY PROTEIN"/>
    <property type="match status" value="1"/>
</dbReference>
<evidence type="ECO:0000313" key="1">
    <source>
        <dbReference type="EMBL" id="KAK7032319.1"/>
    </source>
</evidence>
<gene>
    <name evidence="1" type="ORF">VNI00_013278</name>
</gene>
<evidence type="ECO:0008006" key="3">
    <source>
        <dbReference type="Google" id="ProtNLM"/>
    </source>
</evidence>